<sequence>MVFYFTPRGCTPGKDDWLLYMGLDKYENEDLIKYSLPQDVWFHVDSLSSAHVYLRLPEGKSMHDIPKETLEDACQLVKANSIQGNKMSNIPIVYTPASNLRKSADMAVGQVGFHDDKLVKRTQVQRRLNEIVNRLNKTQKERFPDLAAEKAAWEKEQAGKAKAAAAVQRKSEKEEKEEQKRQQDMLDYKHIMRDEAMVTAGELGQKYESAEAYEDDFM</sequence>
<dbReference type="Pfam" id="PF05670">
    <property type="entry name" value="NFACT-R_1"/>
    <property type="match status" value="1"/>
</dbReference>
<dbReference type="OrthoDB" id="200398at2759"/>
<evidence type="ECO:0000259" key="3">
    <source>
        <dbReference type="Pfam" id="PF05670"/>
    </source>
</evidence>
<evidence type="ECO:0000313" key="5">
    <source>
        <dbReference type="Proteomes" id="UP000239899"/>
    </source>
</evidence>
<accession>A0A2P6TXZ0</accession>
<gene>
    <name evidence="4" type="ORF">C2E21_2582</name>
</gene>
<dbReference type="InterPro" id="IPR008532">
    <property type="entry name" value="NFACT_RNA-bd"/>
</dbReference>
<feature type="region of interest" description="Disordered" evidence="2">
    <location>
        <begin position="161"/>
        <end position="186"/>
    </location>
</feature>
<organism evidence="4 5">
    <name type="scientific">Chlorella sorokiniana</name>
    <name type="common">Freshwater green alga</name>
    <dbReference type="NCBI Taxonomy" id="3076"/>
    <lineage>
        <taxon>Eukaryota</taxon>
        <taxon>Viridiplantae</taxon>
        <taxon>Chlorophyta</taxon>
        <taxon>core chlorophytes</taxon>
        <taxon>Trebouxiophyceae</taxon>
        <taxon>Chlorellales</taxon>
        <taxon>Chlorellaceae</taxon>
        <taxon>Chlorella clade</taxon>
        <taxon>Chlorella</taxon>
    </lineage>
</organism>
<reference evidence="4 5" key="1">
    <citation type="journal article" date="2018" name="Plant J.">
        <title>Genome sequences of Chlorella sorokiniana UTEX 1602 and Micractinium conductrix SAG 241.80: implications to maltose excretion by a green alga.</title>
        <authorList>
            <person name="Arriola M.B."/>
            <person name="Velmurugan N."/>
            <person name="Zhang Y."/>
            <person name="Plunkett M.H."/>
            <person name="Hondzo H."/>
            <person name="Barney B.M."/>
        </authorList>
    </citation>
    <scope>NUCLEOTIDE SEQUENCE [LARGE SCALE GENOMIC DNA]</scope>
    <source>
        <strain evidence="5">UTEX 1602</strain>
    </source>
</reference>
<dbReference type="Proteomes" id="UP000239899">
    <property type="component" value="Unassembled WGS sequence"/>
</dbReference>
<evidence type="ECO:0000256" key="1">
    <source>
        <dbReference type="ARBA" id="ARBA00008998"/>
    </source>
</evidence>
<dbReference type="EMBL" id="LHPG02000004">
    <property type="protein sequence ID" value="PRW58920.1"/>
    <property type="molecule type" value="Genomic_DNA"/>
</dbReference>
<comment type="caution">
    <text evidence="4">The sequence shown here is derived from an EMBL/GenBank/DDBJ whole genome shotgun (WGS) entry which is preliminary data.</text>
</comment>
<dbReference type="InterPro" id="IPR039730">
    <property type="entry name" value="Jlp2/Ccd25"/>
</dbReference>
<feature type="domain" description="NFACT RNA-binding" evidence="3">
    <location>
        <begin position="1"/>
        <end position="115"/>
    </location>
</feature>
<proteinExistence type="inferred from homology"/>
<feature type="compositionally biased region" description="Basic and acidic residues" evidence="2">
    <location>
        <begin position="169"/>
        <end position="186"/>
    </location>
</feature>
<dbReference type="PANTHER" id="PTHR13049:SF2">
    <property type="entry name" value="COILED-COIL DOMAIN-CONTAINING PROTEIN 25"/>
    <property type="match status" value="1"/>
</dbReference>
<evidence type="ECO:0000313" key="4">
    <source>
        <dbReference type="EMBL" id="PRW58920.1"/>
    </source>
</evidence>
<name>A0A2P6TXZ0_CHLSO</name>
<dbReference type="AlphaFoldDB" id="A0A2P6TXZ0"/>
<dbReference type="PANTHER" id="PTHR13049">
    <property type="entry name" value="DUF814-RELATED"/>
    <property type="match status" value="1"/>
</dbReference>
<protein>
    <submittedName>
        <fullName evidence="4">Coiled-coil domain-containing 25 isoform B</fullName>
    </submittedName>
</protein>
<comment type="similarity">
    <text evidence="1">Belongs to the CCDC25 family.</text>
</comment>
<evidence type="ECO:0000256" key="2">
    <source>
        <dbReference type="SAM" id="MobiDB-lite"/>
    </source>
</evidence>
<keyword evidence="5" id="KW-1185">Reference proteome</keyword>